<dbReference type="OrthoDB" id="6577359at2759"/>
<feature type="domain" description="F-box" evidence="1">
    <location>
        <begin position="1"/>
        <end position="48"/>
    </location>
</feature>
<proteinExistence type="predicted"/>
<organism evidence="2 3">
    <name type="scientific">Polypedilum vanderplanki</name>
    <name type="common">Sleeping chironomid midge</name>
    <dbReference type="NCBI Taxonomy" id="319348"/>
    <lineage>
        <taxon>Eukaryota</taxon>
        <taxon>Metazoa</taxon>
        <taxon>Ecdysozoa</taxon>
        <taxon>Arthropoda</taxon>
        <taxon>Hexapoda</taxon>
        <taxon>Insecta</taxon>
        <taxon>Pterygota</taxon>
        <taxon>Neoptera</taxon>
        <taxon>Endopterygota</taxon>
        <taxon>Diptera</taxon>
        <taxon>Nematocera</taxon>
        <taxon>Chironomoidea</taxon>
        <taxon>Chironomidae</taxon>
        <taxon>Chironominae</taxon>
        <taxon>Polypedilum</taxon>
        <taxon>Polypedilum</taxon>
    </lineage>
</organism>
<evidence type="ECO:0000313" key="3">
    <source>
        <dbReference type="Proteomes" id="UP001107558"/>
    </source>
</evidence>
<dbReference type="EMBL" id="JADBJN010000002">
    <property type="protein sequence ID" value="KAG5677080.1"/>
    <property type="molecule type" value="Genomic_DNA"/>
</dbReference>
<dbReference type="AlphaFoldDB" id="A0A9J6C5F6"/>
<gene>
    <name evidence="2" type="ORF">PVAND_006864</name>
</gene>
<reference evidence="2" key="1">
    <citation type="submission" date="2021-03" db="EMBL/GenBank/DDBJ databases">
        <title>Chromosome level genome of the anhydrobiotic midge Polypedilum vanderplanki.</title>
        <authorList>
            <person name="Yoshida Y."/>
            <person name="Kikawada T."/>
            <person name="Gusev O."/>
        </authorList>
    </citation>
    <scope>NUCLEOTIDE SEQUENCE</scope>
    <source>
        <strain evidence="2">NIAS01</strain>
        <tissue evidence="2">Whole body or cell culture</tissue>
    </source>
</reference>
<accession>A0A9J6C5F6</accession>
<comment type="caution">
    <text evidence="2">The sequence shown here is derived from an EMBL/GenBank/DDBJ whole genome shotgun (WGS) entry which is preliminary data.</text>
</comment>
<sequence length="420" mass="49871">MDFVNNLPVELGESIFQHLTFEKLLECTLVSKSWNTFIGKSSKLMKKIIYRFYQLNDRRFYKKEYKDAFYKSQRMYQHIEIIKVSQNYIEEILDMFRGKIGNVKTLKLKELHFNNTKDVADFIEYFEPTIEEIELDRILVNSIDEYERHKFERLKVLRILNIDCDINCSSIFVMCSNLIELRVTTTSFTIKYKRPILVMLEQNEKLKTLELSLPLYHMILTNEILEENDEVVFKLNTFIGTNRYTAWPLIDYDDFFMTQLNSLEKLSLAEVNHLKNIEIIFKMPKLKELHLGNVEKFNMMNLTLTVNKSIEKISFMDMNNRHNTMYAIVCAIPNVKEMKIYSLTQYMMEFMSKTLKCLRNLKMRTIDAQDLTDPNLFPQLEMCSVEVVNSDLDDHMWSIPVENSSKLVQLILASNYLILH</sequence>
<name>A0A9J6C5F6_POLVA</name>
<dbReference type="Proteomes" id="UP001107558">
    <property type="component" value="Chromosome 2"/>
</dbReference>
<dbReference type="Pfam" id="PF12937">
    <property type="entry name" value="F-box-like"/>
    <property type="match status" value="1"/>
</dbReference>
<dbReference type="InterPro" id="IPR032675">
    <property type="entry name" value="LRR_dom_sf"/>
</dbReference>
<dbReference type="Gene3D" id="3.80.10.10">
    <property type="entry name" value="Ribonuclease Inhibitor"/>
    <property type="match status" value="1"/>
</dbReference>
<evidence type="ECO:0000259" key="1">
    <source>
        <dbReference type="PROSITE" id="PS50181"/>
    </source>
</evidence>
<dbReference type="Gene3D" id="1.20.1280.50">
    <property type="match status" value="1"/>
</dbReference>
<dbReference type="SUPFAM" id="SSF52047">
    <property type="entry name" value="RNI-like"/>
    <property type="match status" value="1"/>
</dbReference>
<dbReference type="PROSITE" id="PS50181">
    <property type="entry name" value="FBOX"/>
    <property type="match status" value="1"/>
</dbReference>
<evidence type="ECO:0000313" key="2">
    <source>
        <dbReference type="EMBL" id="KAG5677080.1"/>
    </source>
</evidence>
<keyword evidence="3" id="KW-1185">Reference proteome</keyword>
<protein>
    <recommendedName>
        <fullName evidence="1">F-box domain-containing protein</fullName>
    </recommendedName>
</protein>
<dbReference type="InterPro" id="IPR001810">
    <property type="entry name" value="F-box_dom"/>
</dbReference>
<dbReference type="SMART" id="SM00256">
    <property type="entry name" value="FBOX"/>
    <property type="match status" value="1"/>
</dbReference>
<dbReference type="InterPro" id="IPR036047">
    <property type="entry name" value="F-box-like_dom_sf"/>
</dbReference>
<dbReference type="SUPFAM" id="SSF81383">
    <property type="entry name" value="F-box domain"/>
    <property type="match status" value="1"/>
</dbReference>